<protein>
    <submittedName>
        <fullName evidence="1">Uncharacterized protein</fullName>
    </submittedName>
</protein>
<gene>
    <name evidence="1" type="ORF">MLD38_013027</name>
</gene>
<dbReference type="Proteomes" id="UP001057402">
    <property type="component" value="Chromosome 4"/>
</dbReference>
<name>A0ACB9R871_9MYRT</name>
<comment type="caution">
    <text evidence="1">The sequence shown here is derived from an EMBL/GenBank/DDBJ whole genome shotgun (WGS) entry which is preliminary data.</text>
</comment>
<sequence>MAKAKARSLHGEKSCQSCSSKVIKVKRPQKKQPDTYDRRELKNAFCSVCLEYPHNAVLILCSSYDKGCRPYMCATGRRFSNCLEQYKKAYTKVSEAQSKEEDELPAGNNINGGLVNDKLEIPELLCPLCRGQVKGWTVVEPARKYFNAKKRSCMQDSCQFVGNYKQLRRHVKEVHPSARPRAVDPVREEKWKMLEQQRERSDVISTLMSSIPGAVVLGDYVLEPNQEYLDDYDSEEYSGDDTFPFESFLRNIPQVNRRRGRPYREDDIGSYRILAARARNYHRFFDGASRRRHRRLT</sequence>
<evidence type="ECO:0000313" key="2">
    <source>
        <dbReference type="Proteomes" id="UP001057402"/>
    </source>
</evidence>
<evidence type="ECO:0000313" key="1">
    <source>
        <dbReference type="EMBL" id="KAI4375118.1"/>
    </source>
</evidence>
<reference evidence="2" key="1">
    <citation type="journal article" date="2023" name="Front. Plant Sci.">
        <title>Chromosomal-level genome assembly of Melastoma candidum provides insights into trichome evolution.</title>
        <authorList>
            <person name="Zhong Y."/>
            <person name="Wu W."/>
            <person name="Sun C."/>
            <person name="Zou P."/>
            <person name="Liu Y."/>
            <person name="Dai S."/>
            <person name="Zhou R."/>
        </authorList>
    </citation>
    <scope>NUCLEOTIDE SEQUENCE [LARGE SCALE GENOMIC DNA]</scope>
</reference>
<organism evidence="1 2">
    <name type="scientific">Melastoma candidum</name>
    <dbReference type="NCBI Taxonomy" id="119954"/>
    <lineage>
        <taxon>Eukaryota</taxon>
        <taxon>Viridiplantae</taxon>
        <taxon>Streptophyta</taxon>
        <taxon>Embryophyta</taxon>
        <taxon>Tracheophyta</taxon>
        <taxon>Spermatophyta</taxon>
        <taxon>Magnoliopsida</taxon>
        <taxon>eudicotyledons</taxon>
        <taxon>Gunneridae</taxon>
        <taxon>Pentapetalae</taxon>
        <taxon>rosids</taxon>
        <taxon>malvids</taxon>
        <taxon>Myrtales</taxon>
        <taxon>Melastomataceae</taxon>
        <taxon>Melastomatoideae</taxon>
        <taxon>Melastomateae</taxon>
        <taxon>Melastoma</taxon>
    </lineage>
</organism>
<proteinExistence type="predicted"/>
<dbReference type="EMBL" id="CM042883">
    <property type="protein sequence ID" value="KAI4375118.1"/>
    <property type="molecule type" value="Genomic_DNA"/>
</dbReference>
<accession>A0ACB9R871</accession>
<keyword evidence="2" id="KW-1185">Reference proteome</keyword>